<name>A0A0N1H8F5_9EURO</name>
<proteinExistence type="predicted"/>
<reference evidence="2 3" key="1">
    <citation type="submission" date="2015-06" db="EMBL/GenBank/DDBJ databases">
        <title>Draft genome of the ant-associated black yeast Phialophora attae CBS 131958.</title>
        <authorList>
            <person name="Moreno L.F."/>
            <person name="Stielow B.J."/>
            <person name="de Hoog S."/>
            <person name="Vicente V.A."/>
            <person name="Weiss V.A."/>
            <person name="de Vries M."/>
            <person name="Cruz L.M."/>
            <person name="Souza E.M."/>
        </authorList>
    </citation>
    <scope>NUCLEOTIDE SEQUENCE [LARGE SCALE GENOMIC DNA]</scope>
    <source>
        <strain evidence="2 3">CBS 131958</strain>
    </source>
</reference>
<sequence length="312" mass="35846">MDGSVMASVPDTEPQQRNKIPDRVLLSLPNETLLQIIEDLATSSTISLVLSSEQGPASPSGRRGLVALPFVNERLQKIIKSEWANVITLATIQIDHDELHYLSEAFHDNVSIDAHDYLRLSGALTIQQVRETVRHIELVYRRSDGPWTNPEGRFFSFRMLPRLLTLKIQRTEDIEDINLEAGTFTAQVVDGKPKPRGSRHPTGDLEFGSPAELGAWLEQYWDHNNSPVLRFRKRAKTIRVTLLKTTHWQLTHVHPECSVEEQVEEECPHCRERWALMTFDVSIDFYTPEEMREMGNEDDPEDDYDYYSGKYS</sequence>
<dbReference type="RefSeq" id="XP_017999573.1">
    <property type="nucleotide sequence ID" value="XM_018143373.1"/>
</dbReference>
<dbReference type="GeneID" id="28735253"/>
<feature type="compositionally biased region" description="Acidic residues" evidence="1">
    <location>
        <begin position="296"/>
        <end position="305"/>
    </location>
</feature>
<evidence type="ECO:0000313" key="3">
    <source>
        <dbReference type="Proteomes" id="UP000038010"/>
    </source>
</evidence>
<accession>A0A0N1H8F5</accession>
<dbReference type="EMBL" id="LFJN01000014">
    <property type="protein sequence ID" value="KPI39610.1"/>
    <property type="molecule type" value="Genomic_DNA"/>
</dbReference>
<gene>
    <name evidence="2" type="ORF">AB675_3331</name>
</gene>
<comment type="caution">
    <text evidence="2">The sequence shown here is derived from an EMBL/GenBank/DDBJ whole genome shotgun (WGS) entry which is preliminary data.</text>
</comment>
<feature type="region of interest" description="Disordered" evidence="1">
    <location>
        <begin position="291"/>
        <end position="312"/>
    </location>
</feature>
<dbReference type="Proteomes" id="UP000038010">
    <property type="component" value="Unassembled WGS sequence"/>
</dbReference>
<dbReference type="AlphaFoldDB" id="A0A0N1H8F5"/>
<protein>
    <recommendedName>
        <fullName evidence="4">F-box domain-containing protein</fullName>
    </recommendedName>
</protein>
<feature type="region of interest" description="Disordered" evidence="1">
    <location>
        <begin position="1"/>
        <end position="20"/>
    </location>
</feature>
<dbReference type="VEuPathDB" id="FungiDB:AB675_3331"/>
<organism evidence="2 3">
    <name type="scientific">Cyphellophora attinorum</name>
    <dbReference type="NCBI Taxonomy" id="1664694"/>
    <lineage>
        <taxon>Eukaryota</taxon>
        <taxon>Fungi</taxon>
        <taxon>Dikarya</taxon>
        <taxon>Ascomycota</taxon>
        <taxon>Pezizomycotina</taxon>
        <taxon>Eurotiomycetes</taxon>
        <taxon>Chaetothyriomycetidae</taxon>
        <taxon>Chaetothyriales</taxon>
        <taxon>Cyphellophoraceae</taxon>
        <taxon>Cyphellophora</taxon>
    </lineage>
</organism>
<evidence type="ECO:0000313" key="2">
    <source>
        <dbReference type="EMBL" id="KPI39610.1"/>
    </source>
</evidence>
<evidence type="ECO:0000256" key="1">
    <source>
        <dbReference type="SAM" id="MobiDB-lite"/>
    </source>
</evidence>
<evidence type="ECO:0008006" key="4">
    <source>
        <dbReference type="Google" id="ProtNLM"/>
    </source>
</evidence>
<keyword evidence="3" id="KW-1185">Reference proteome</keyword>